<comment type="similarity">
    <text evidence="1">Belongs to the short-chain dehydrogenases/reductases (SDR) family.</text>
</comment>
<keyword evidence="5" id="KW-1185">Reference proteome</keyword>
<accession>A0ABU9YP75</accession>
<dbReference type="InterPro" id="IPR036291">
    <property type="entry name" value="NAD(P)-bd_dom_sf"/>
</dbReference>
<dbReference type="PANTHER" id="PTHR43490">
    <property type="entry name" value="(+)-NEOMENTHOL DEHYDROGENASE"/>
    <property type="match status" value="1"/>
</dbReference>
<keyword evidence="3" id="KW-0560">Oxidoreductase</keyword>
<comment type="caution">
    <text evidence="4">The sequence shown here is derived from an EMBL/GenBank/DDBJ whole genome shotgun (WGS) entry which is preliminary data.</text>
</comment>
<name>A0ABU9YP75_9PROT</name>
<dbReference type="Proteomes" id="UP001413721">
    <property type="component" value="Unassembled WGS sequence"/>
</dbReference>
<dbReference type="PRINTS" id="PR00081">
    <property type="entry name" value="GDHRDH"/>
</dbReference>
<gene>
    <name evidence="4" type="ORF">WG926_19940</name>
</gene>
<evidence type="ECO:0000256" key="3">
    <source>
        <dbReference type="ARBA" id="ARBA00023002"/>
    </source>
</evidence>
<dbReference type="EMBL" id="JBBKTW010000007">
    <property type="protein sequence ID" value="MEN2990595.1"/>
    <property type="molecule type" value="Genomic_DNA"/>
</dbReference>
<dbReference type="Gene3D" id="3.40.50.720">
    <property type="entry name" value="NAD(P)-binding Rossmann-like Domain"/>
    <property type="match status" value="1"/>
</dbReference>
<reference evidence="4 5" key="1">
    <citation type="submission" date="2024-03" db="EMBL/GenBank/DDBJ databases">
        <title>High-quality draft genome sequencing of Tistrella sp. BH-R2-4.</title>
        <authorList>
            <person name="Dong C."/>
        </authorList>
    </citation>
    <scope>NUCLEOTIDE SEQUENCE [LARGE SCALE GENOMIC DNA]</scope>
    <source>
        <strain evidence="4 5">BH-R2-4</strain>
    </source>
</reference>
<keyword evidence="2" id="KW-0521">NADP</keyword>
<dbReference type="Pfam" id="PF00106">
    <property type="entry name" value="adh_short"/>
    <property type="match status" value="1"/>
</dbReference>
<organism evidence="4 5">
    <name type="scientific">Tistrella arctica</name>
    <dbReference type="NCBI Taxonomy" id="3133430"/>
    <lineage>
        <taxon>Bacteria</taxon>
        <taxon>Pseudomonadati</taxon>
        <taxon>Pseudomonadota</taxon>
        <taxon>Alphaproteobacteria</taxon>
        <taxon>Geminicoccales</taxon>
        <taxon>Geminicoccaceae</taxon>
        <taxon>Tistrella</taxon>
    </lineage>
</organism>
<dbReference type="PANTHER" id="PTHR43490:SF99">
    <property type="entry name" value="SHORT-CHAIN DEHYDROGENASE_REDUCTASE"/>
    <property type="match status" value="1"/>
</dbReference>
<protein>
    <submittedName>
        <fullName evidence="4">SDR family NAD(P)-dependent oxidoreductase</fullName>
    </submittedName>
</protein>
<dbReference type="RefSeq" id="WP_345932036.1">
    <property type="nucleotide sequence ID" value="NZ_JBBKTV010000002.1"/>
</dbReference>
<evidence type="ECO:0000313" key="4">
    <source>
        <dbReference type="EMBL" id="MEN2990595.1"/>
    </source>
</evidence>
<dbReference type="SUPFAM" id="SSF51735">
    <property type="entry name" value="NAD(P)-binding Rossmann-fold domains"/>
    <property type="match status" value="1"/>
</dbReference>
<sequence length="104" mass="10613">MPWSPAATRGSASRSRGLAAGGAGFAYNASKTALNAFTVLLAKELAPEGFKMNVINPGFTATDMNGHTGTRAAADAAGTVLRWALISPDGPTGGFFTEGGRVPW</sequence>
<evidence type="ECO:0000256" key="2">
    <source>
        <dbReference type="ARBA" id="ARBA00022857"/>
    </source>
</evidence>
<proteinExistence type="inferred from homology"/>
<dbReference type="InterPro" id="IPR002347">
    <property type="entry name" value="SDR_fam"/>
</dbReference>
<evidence type="ECO:0000256" key="1">
    <source>
        <dbReference type="ARBA" id="ARBA00006484"/>
    </source>
</evidence>
<evidence type="ECO:0000313" key="5">
    <source>
        <dbReference type="Proteomes" id="UP001413721"/>
    </source>
</evidence>